<feature type="chain" id="PRO_5031287841" evidence="1">
    <location>
        <begin position="18"/>
        <end position="253"/>
    </location>
</feature>
<accession>A0A7S3JZV4</accession>
<evidence type="ECO:0000256" key="1">
    <source>
        <dbReference type="SAM" id="SignalP"/>
    </source>
</evidence>
<proteinExistence type="predicted"/>
<protein>
    <submittedName>
        <fullName evidence="2">Uncharacterized protein</fullName>
    </submittedName>
</protein>
<evidence type="ECO:0000313" key="2">
    <source>
        <dbReference type="EMBL" id="CAE0370208.1"/>
    </source>
</evidence>
<reference evidence="2" key="1">
    <citation type="submission" date="2021-01" db="EMBL/GenBank/DDBJ databases">
        <authorList>
            <person name="Corre E."/>
            <person name="Pelletier E."/>
            <person name="Niang G."/>
            <person name="Scheremetjew M."/>
            <person name="Finn R."/>
            <person name="Kale V."/>
            <person name="Holt S."/>
            <person name="Cochrane G."/>
            <person name="Meng A."/>
            <person name="Brown T."/>
            <person name="Cohen L."/>
        </authorList>
    </citation>
    <scope>NUCLEOTIDE SEQUENCE</scope>
    <source>
        <strain evidence="2">CCMP1510</strain>
    </source>
</reference>
<dbReference type="AlphaFoldDB" id="A0A7S3JZV4"/>
<feature type="signal peptide" evidence="1">
    <location>
        <begin position="1"/>
        <end position="17"/>
    </location>
</feature>
<gene>
    <name evidence="2" type="ORF">ALAG00032_LOCUS10972</name>
</gene>
<sequence>MLFLALLLFLHLGFVVTLEVGSMKMQSRVQHFINLTNGLEAVEKILNNHDDTTVHNIHFCRIQSSHCEANDFQGILWNLDHNLLMHLALGNRCYVYDFGSRSTTWPGNKRHEKKIPRAIWWGLEWSRYCLSRIWLCDDIEPPLLRGYSTRRLFDHQLANIPKPLAKKIKYYRKFSPSRVDLRGVYYNPGTSHDGQIDYYRDLAFQYFGSSSSNLPCDHDVLPPDFFVYRSSDWIGKGRSSSPVDEISGDNKDH</sequence>
<name>A0A7S3JZV4_9STRA</name>
<organism evidence="2">
    <name type="scientific">Aureoumbra lagunensis</name>
    <dbReference type="NCBI Taxonomy" id="44058"/>
    <lineage>
        <taxon>Eukaryota</taxon>
        <taxon>Sar</taxon>
        <taxon>Stramenopiles</taxon>
        <taxon>Ochrophyta</taxon>
        <taxon>Pelagophyceae</taxon>
        <taxon>Pelagomonadales</taxon>
        <taxon>Aureoumbra</taxon>
    </lineage>
</organism>
<keyword evidence="1" id="KW-0732">Signal</keyword>
<dbReference type="EMBL" id="HBIJ01016453">
    <property type="protein sequence ID" value="CAE0370208.1"/>
    <property type="molecule type" value="Transcribed_RNA"/>
</dbReference>